<evidence type="ECO:0000259" key="14">
    <source>
        <dbReference type="PROSITE" id="PS51015"/>
    </source>
</evidence>
<keyword evidence="7 9" id="KW-0539">Nucleus</keyword>
<feature type="domain" description="Post-SET" evidence="13">
    <location>
        <begin position="1284"/>
        <end position="1300"/>
    </location>
</feature>
<dbReference type="GO" id="GO:0005634">
    <property type="term" value="C:nucleus"/>
    <property type="evidence" value="ECO:0007669"/>
    <property type="project" value="UniProtKB-SubCell"/>
</dbReference>
<keyword evidence="4" id="KW-0808">Transferase</keyword>
<keyword evidence="6" id="KW-0156">Chromatin regulator</keyword>
<evidence type="ECO:0000256" key="2">
    <source>
        <dbReference type="ARBA" id="ARBA00022454"/>
    </source>
</evidence>
<dbReference type="InterPro" id="IPR003616">
    <property type="entry name" value="Post-SET_dom"/>
</dbReference>
<evidence type="ECO:0000256" key="4">
    <source>
        <dbReference type="ARBA" id="ARBA00022679"/>
    </source>
</evidence>
<dbReference type="Proteomes" id="UP000737018">
    <property type="component" value="Unassembled WGS sequence"/>
</dbReference>
<evidence type="ECO:0000256" key="3">
    <source>
        <dbReference type="ARBA" id="ARBA00022603"/>
    </source>
</evidence>
<evidence type="ECO:0000256" key="8">
    <source>
        <dbReference type="ARBA" id="ARBA00023328"/>
    </source>
</evidence>
<dbReference type="EMBL" id="JRKL02000632">
    <property type="protein sequence ID" value="KAF3969586.1"/>
    <property type="molecule type" value="Genomic_DNA"/>
</dbReference>
<organism evidence="15 16">
    <name type="scientific">Castanea mollissima</name>
    <name type="common">Chinese chestnut</name>
    <dbReference type="NCBI Taxonomy" id="60419"/>
    <lineage>
        <taxon>Eukaryota</taxon>
        <taxon>Viridiplantae</taxon>
        <taxon>Streptophyta</taxon>
        <taxon>Embryophyta</taxon>
        <taxon>Tracheophyta</taxon>
        <taxon>Spermatophyta</taxon>
        <taxon>Magnoliopsida</taxon>
        <taxon>eudicotyledons</taxon>
        <taxon>Gunneridae</taxon>
        <taxon>Pentapetalae</taxon>
        <taxon>rosids</taxon>
        <taxon>fabids</taxon>
        <taxon>Fagales</taxon>
        <taxon>Fagaceae</taxon>
        <taxon>Castanea</taxon>
    </lineage>
</organism>
<protein>
    <submittedName>
        <fullName evidence="15">Uncharacterized protein</fullName>
    </submittedName>
</protein>
<comment type="subcellular location">
    <subcellularLocation>
        <location evidence="1">Chromosome</location>
        <location evidence="1">Centromere</location>
    </subcellularLocation>
    <subcellularLocation>
        <location evidence="9">Nucleus</location>
    </subcellularLocation>
</comment>
<dbReference type="InterPro" id="IPR025794">
    <property type="entry name" value="H3-K9-MeTrfase_plant"/>
</dbReference>
<dbReference type="PROSITE" id="PS50280">
    <property type="entry name" value="SET"/>
    <property type="match status" value="1"/>
</dbReference>
<gene>
    <name evidence="15" type="ORF">CMV_006633</name>
</gene>
<dbReference type="SUPFAM" id="SSF82199">
    <property type="entry name" value="SET domain"/>
    <property type="match status" value="1"/>
</dbReference>
<dbReference type="PROSITE" id="PS51015">
    <property type="entry name" value="YDG"/>
    <property type="match status" value="1"/>
</dbReference>
<evidence type="ECO:0000259" key="11">
    <source>
        <dbReference type="PROSITE" id="PS50280"/>
    </source>
</evidence>
<accession>A0A8J4RWF6</accession>
<dbReference type="Pfam" id="PF05033">
    <property type="entry name" value="Pre-SET"/>
    <property type="match status" value="1"/>
</dbReference>
<dbReference type="InterPro" id="IPR015947">
    <property type="entry name" value="PUA-like_sf"/>
</dbReference>
<evidence type="ECO:0000256" key="10">
    <source>
        <dbReference type="SAM" id="MobiDB-lite"/>
    </source>
</evidence>
<feature type="compositionally biased region" description="Basic and acidic residues" evidence="10">
    <location>
        <begin position="576"/>
        <end position="588"/>
    </location>
</feature>
<comment type="caution">
    <text evidence="15">The sequence shown here is derived from an EMBL/GenBank/DDBJ whole genome shotgun (WGS) entry which is preliminary data.</text>
</comment>
<keyword evidence="16" id="KW-1185">Reference proteome</keyword>
<dbReference type="InterPro" id="IPR001214">
    <property type="entry name" value="SET_dom"/>
</dbReference>
<evidence type="ECO:0000259" key="12">
    <source>
        <dbReference type="PROSITE" id="PS50867"/>
    </source>
</evidence>
<reference evidence="15" key="1">
    <citation type="submission" date="2020-03" db="EMBL/GenBank/DDBJ databases">
        <title>Castanea mollissima Vanexum genome sequencing.</title>
        <authorList>
            <person name="Staton M."/>
        </authorList>
    </citation>
    <scope>NUCLEOTIDE SEQUENCE</scope>
    <source>
        <tissue evidence="15">Leaf</tissue>
    </source>
</reference>
<feature type="region of interest" description="Disordered" evidence="10">
    <location>
        <begin position="563"/>
        <end position="607"/>
    </location>
</feature>
<keyword evidence="8" id="KW-0137">Centromere</keyword>
<dbReference type="GO" id="GO:0032259">
    <property type="term" value="P:methylation"/>
    <property type="evidence" value="ECO:0007669"/>
    <property type="project" value="UniProtKB-KW"/>
</dbReference>
<dbReference type="InterPro" id="IPR007728">
    <property type="entry name" value="Pre-SET_dom"/>
</dbReference>
<evidence type="ECO:0000256" key="9">
    <source>
        <dbReference type="PROSITE-ProRule" id="PRU00358"/>
    </source>
</evidence>
<keyword evidence="2" id="KW-0158">Chromosome</keyword>
<proteinExistence type="predicted"/>
<dbReference type="PANTHER" id="PTHR45660">
    <property type="entry name" value="HISTONE-LYSINE N-METHYLTRANSFERASE SETMAR"/>
    <property type="match status" value="1"/>
</dbReference>
<evidence type="ECO:0000256" key="5">
    <source>
        <dbReference type="ARBA" id="ARBA00022691"/>
    </source>
</evidence>
<dbReference type="InterPro" id="IPR003105">
    <property type="entry name" value="SRA_YDG"/>
</dbReference>
<dbReference type="InterPro" id="IPR036987">
    <property type="entry name" value="SRA-YDG_sf"/>
</dbReference>
<evidence type="ECO:0000256" key="7">
    <source>
        <dbReference type="ARBA" id="ARBA00023242"/>
    </source>
</evidence>
<dbReference type="GO" id="GO:0008270">
    <property type="term" value="F:zinc ion binding"/>
    <property type="evidence" value="ECO:0007669"/>
    <property type="project" value="InterPro"/>
</dbReference>
<dbReference type="CDD" id="cd10545">
    <property type="entry name" value="SET_AtSUVH-like"/>
    <property type="match status" value="1"/>
</dbReference>
<dbReference type="PROSITE" id="PS51575">
    <property type="entry name" value="SAM_MT43_SUVAR39_2"/>
    <property type="match status" value="1"/>
</dbReference>
<dbReference type="PROSITE" id="PS50867">
    <property type="entry name" value="PRE_SET"/>
    <property type="match status" value="1"/>
</dbReference>
<dbReference type="Pfam" id="PF00856">
    <property type="entry name" value="SET"/>
    <property type="match status" value="1"/>
</dbReference>
<dbReference type="SMART" id="SM00466">
    <property type="entry name" value="SRA"/>
    <property type="match status" value="1"/>
</dbReference>
<sequence length="1300" mass="146348">MASSTSNPPNLIPILLGTSIFIPWRYQITSYNLLGYVGASMPCPDKFFRDETGKVVKTPHFDRLNELFESGDGIVMKSRVGMEVTENSESLTLVNSSDHSVGRLGKLPMENVGCSFRTAPSKPKRRMVSSVRDFPLGCGPLAHRIQSSEVLETLVPEQKNVVESVKDEPVEICSLVSEALNKVVLSEPVKDLEDAAFDWSKIHVVGASASKKTTAKTFASRRTVSAIRDFPPWCGRNAPRHCKEESLEVLASLKNKSLCQDESDIADRPLEEMRKANVKQMGEDVQDGVAQKSDLWGNVASLRNKNLCQVKSDMYDRPVKETRKVDLRRMVEDVQDGNKQNSELWENVASLKNKSLCQDKSDVYDRPVEETRKADLRRMVEDVQDKDELNSKLWGNVSPLQNKSLCQGKSNMYDRPVEETRKADLRRMVEDVKNGDEQNSKLWGNVASLKNKSFCQDKSKMYDRPVEETRKAYLRRMVEDVQDGDEQNSKLWGNVASLKNKSFCQDKSNMYDRPVEETRKADLRQMVEDVQDGDEQNSELWGHVSMITGDKIRAKSDRCATKESRKQDEFGMASKVKVEQDDTREKCTRPSSQTESNQHQSDYKSKTVVKIESRDIGGLEEKKGKEIVVYEKDSSLKRKLSDIYGYQIQLQEDFGSLEPGMESAMGQGLMAVPRRCWKQGKGVYKPCTASVTSQSMGNKHNSVHLGKYKSVITTKDKAEGSGVKLKTHKPSIIENTANHGISKMVSRDKGGSLEDDDECKDFYVAPRPCSFGVNFPHFEQSVSVKHHDSNAITRSKVRETLRLFQAICRKLLQEDEANGKERGRGNRRFDLQASKILKENGKYVNTGKQILGSVPGVEIGDEFHYRIELNIIGLHRQIQGGIDYVKHDGLILATSIVASGGYADDLDNSDSLIYTGQGGNVMRSFKEPEDQKLARGNLALKSSMQEKNPVRVIRGYDSEDGKTYVYDGLYLVEKCWQDLGPHGKLVFKFQLERIPGQPELAWKEVKKSKKFKIREGLCVDDISQGKELIPICAVNTIDYEKPPPFKYITSMIYPNWCRPLPPKGCDCTNGCSDSEKCLCAVKNGGEIPYNRNGAIVEAKPLVYECGPSCKCSSSCHNRVCQHGIKFQLEIFKTKSRGWGVRSLNSIPSGSFICEYIGELLEEKEADQRTGNDEYLFDIGNNYNDSSLWDGLSSLMPDAHASSCEVVVGESGFTIDAAQYANVGRFVNHSCSPNMYAQNLLYDHEDKRVPHIMFFSAENIPPLQELTYYYNYTIDQIRDSNGNIKKKSCFCGSIECTGRMY</sequence>
<evidence type="ECO:0000256" key="1">
    <source>
        <dbReference type="ARBA" id="ARBA00004584"/>
    </source>
</evidence>
<dbReference type="Pfam" id="PF02182">
    <property type="entry name" value="SAD_SRA"/>
    <property type="match status" value="1"/>
</dbReference>
<dbReference type="PANTHER" id="PTHR45660:SF46">
    <property type="entry name" value="HISTONE-LYSINE N-METHYLTRANSFERASE, H3 LYSINE-9 SPECIFIC SUVH6"/>
    <property type="match status" value="1"/>
</dbReference>
<name>A0A8J4RWF6_9ROSI</name>
<dbReference type="Gene3D" id="2.30.280.10">
    <property type="entry name" value="SRA-YDG"/>
    <property type="match status" value="1"/>
</dbReference>
<dbReference type="SMART" id="SM00468">
    <property type="entry name" value="PreSET"/>
    <property type="match status" value="1"/>
</dbReference>
<evidence type="ECO:0000256" key="6">
    <source>
        <dbReference type="ARBA" id="ARBA00022853"/>
    </source>
</evidence>
<dbReference type="SUPFAM" id="SSF88697">
    <property type="entry name" value="PUA domain-like"/>
    <property type="match status" value="1"/>
</dbReference>
<dbReference type="Gene3D" id="2.170.270.10">
    <property type="entry name" value="SET domain"/>
    <property type="match status" value="1"/>
</dbReference>
<keyword evidence="3" id="KW-0489">Methyltransferase</keyword>
<dbReference type="SMART" id="SM00317">
    <property type="entry name" value="SET"/>
    <property type="match status" value="1"/>
</dbReference>
<evidence type="ECO:0000313" key="15">
    <source>
        <dbReference type="EMBL" id="KAF3969586.1"/>
    </source>
</evidence>
<feature type="domain" description="Pre-SET" evidence="12">
    <location>
        <begin position="1063"/>
        <end position="1123"/>
    </location>
</feature>
<dbReference type="OrthoDB" id="5792673at2759"/>
<dbReference type="GO" id="GO:0003690">
    <property type="term" value="F:double-stranded DNA binding"/>
    <property type="evidence" value="ECO:0007669"/>
    <property type="project" value="TreeGrafter"/>
</dbReference>
<dbReference type="PROSITE" id="PS50868">
    <property type="entry name" value="POST_SET"/>
    <property type="match status" value="1"/>
</dbReference>
<dbReference type="InterPro" id="IPR046341">
    <property type="entry name" value="SET_dom_sf"/>
</dbReference>
<keyword evidence="5" id="KW-0949">S-adenosyl-L-methionine</keyword>
<evidence type="ECO:0000259" key="13">
    <source>
        <dbReference type="PROSITE" id="PS50868"/>
    </source>
</evidence>
<dbReference type="InterPro" id="IPR051357">
    <property type="entry name" value="H3K9_HMTase_SUVAR3-9"/>
</dbReference>
<feature type="domain" description="YDG" evidence="14">
    <location>
        <begin position="852"/>
        <end position="993"/>
    </location>
</feature>
<dbReference type="GO" id="GO:0042054">
    <property type="term" value="F:histone methyltransferase activity"/>
    <property type="evidence" value="ECO:0007669"/>
    <property type="project" value="InterPro"/>
</dbReference>
<evidence type="ECO:0000313" key="16">
    <source>
        <dbReference type="Proteomes" id="UP000737018"/>
    </source>
</evidence>
<feature type="domain" description="SET" evidence="11">
    <location>
        <begin position="1126"/>
        <end position="1270"/>
    </location>
</feature>
<dbReference type="GO" id="GO:0000775">
    <property type="term" value="C:chromosome, centromeric region"/>
    <property type="evidence" value="ECO:0007669"/>
    <property type="project" value="UniProtKB-SubCell"/>
</dbReference>
<feature type="compositionally biased region" description="Polar residues" evidence="10">
    <location>
        <begin position="589"/>
        <end position="600"/>
    </location>
</feature>